<evidence type="ECO:0000313" key="3">
    <source>
        <dbReference type="EMBL" id="WQH05602.1"/>
    </source>
</evidence>
<evidence type="ECO:0000313" key="4">
    <source>
        <dbReference type="Proteomes" id="UP001326110"/>
    </source>
</evidence>
<dbReference type="PANTHER" id="PTHR38834:SF3">
    <property type="entry name" value="SOLUTE-BINDING PROTEIN FAMILY 3_N-TERMINAL DOMAIN-CONTAINING PROTEIN"/>
    <property type="match status" value="1"/>
</dbReference>
<protein>
    <submittedName>
        <fullName evidence="3">ABC transporter substrate-binding protein</fullName>
    </submittedName>
</protein>
<gene>
    <name evidence="3" type="ORF">SR858_04465</name>
</gene>
<dbReference type="Gene3D" id="3.40.190.10">
    <property type="entry name" value="Periplasmic binding protein-like II"/>
    <property type="match status" value="2"/>
</dbReference>
<dbReference type="InterPro" id="IPR001638">
    <property type="entry name" value="Solute-binding_3/MltF_N"/>
</dbReference>
<keyword evidence="4" id="KW-1185">Reference proteome</keyword>
<evidence type="ECO:0000256" key="1">
    <source>
        <dbReference type="SAM" id="SignalP"/>
    </source>
</evidence>
<evidence type="ECO:0000259" key="2">
    <source>
        <dbReference type="SMART" id="SM00062"/>
    </source>
</evidence>
<feature type="domain" description="Solute-binding protein family 3/N-terminal" evidence="2">
    <location>
        <begin position="27"/>
        <end position="255"/>
    </location>
</feature>
<organism evidence="3 4">
    <name type="scientific">Duganella zoogloeoides</name>
    <dbReference type="NCBI Taxonomy" id="75659"/>
    <lineage>
        <taxon>Bacteria</taxon>
        <taxon>Pseudomonadati</taxon>
        <taxon>Pseudomonadota</taxon>
        <taxon>Betaproteobacteria</taxon>
        <taxon>Burkholderiales</taxon>
        <taxon>Oxalobacteraceae</taxon>
        <taxon>Telluria group</taxon>
        <taxon>Duganella</taxon>
    </lineage>
</organism>
<sequence length="255" mass="28360">MRHAARAMLFLCCLLLAAGSQAQNIVTLRVAAQTGTEPKFIDGGNGRVIGLCIDIFRTIERIDPGLVFAGDQQWLPLIRAVSEVATRQHDLACAIQRSPERERQLVFLDPVIVQLQYLLVARADDQLVVNSWDDLRALGERGVVLVNRGFTTSDYLKQLGGLQINASATDPAINLHMLVARRGRVFLHRNPGLKTLIARTGMTGKVKVLPHVMYENPTYIAIGKHVDAAVVARVRRALEQMERTGELARILKKWE</sequence>
<name>A0ABZ0Y2G8_9BURK</name>
<dbReference type="EMBL" id="CP140152">
    <property type="protein sequence ID" value="WQH05602.1"/>
    <property type="molecule type" value="Genomic_DNA"/>
</dbReference>
<keyword evidence="1" id="KW-0732">Signal</keyword>
<feature type="signal peptide" evidence="1">
    <location>
        <begin position="1"/>
        <end position="22"/>
    </location>
</feature>
<dbReference type="PANTHER" id="PTHR38834">
    <property type="entry name" value="PERIPLASMIC SUBSTRATE BINDING PROTEIN FAMILY 3"/>
    <property type="match status" value="1"/>
</dbReference>
<dbReference type="Proteomes" id="UP001326110">
    <property type="component" value="Chromosome"/>
</dbReference>
<accession>A0ABZ0Y2G8</accession>
<dbReference type="RefSeq" id="WP_019922938.1">
    <property type="nucleotide sequence ID" value="NZ_CP140152.1"/>
</dbReference>
<dbReference type="Pfam" id="PF00497">
    <property type="entry name" value="SBP_bac_3"/>
    <property type="match status" value="1"/>
</dbReference>
<dbReference type="SUPFAM" id="SSF53850">
    <property type="entry name" value="Periplasmic binding protein-like II"/>
    <property type="match status" value="1"/>
</dbReference>
<dbReference type="SMART" id="SM00062">
    <property type="entry name" value="PBPb"/>
    <property type="match status" value="1"/>
</dbReference>
<reference evidence="3 4" key="1">
    <citation type="submission" date="2023-11" db="EMBL/GenBank/DDBJ databases">
        <title>MicrobeMod: A computational toolkit for identifying prokaryotic methylation and restriction-modification with nanopore sequencing.</title>
        <authorList>
            <person name="Crits-Christoph A."/>
            <person name="Kang S.C."/>
            <person name="Lee H."/>
            <person name="Ostrov N."/>
        </authorList>
    </citation>
    <scope>NUCLEOTIDE SEQUENCE [LARGE SCALE GENOMIC DNA]</scope>
    <source>
        <strain evidence="3 4">ATCC 25935</strain>
    </source>
</reference>
<feature type="chain" id="PRO_5046212913" evidence="1">
    <location>
        <begin position="23"/>
        <end position="255"/>
    </location>
</feature>
<proteinExistence type="predicted"/>